<comment type="caution">
    <text evidence="2">The sequence shown here is derived from an EMBL/GenBank/DDBJ whole genome shotgun (WGS) entry which is preliminary data.</text>
</comment>
<dbReference type="AlphaFoldDB" id="A0A427TCE0"/>
<proteinExistence type="predicted"/>
<gene>
    <name evidence="2" type="ORF">EIY87_17485</name>
</gene>
<keyword evidence="1" id="KW-0812">Transmembrane</keyword>
<sequence length="239" mass="25196">MTDLERKLADALRAEAEKVTPNLDAAWAEQLRRQHRPRRRRAAVWVAPLAAVLVVLTSVAIATQVNTVQPPPAPASRPGQDLVLPKPVISPPGVNFVGEPKALVDFAGQTDAWTSYASDATDAAGQRMFCLEALPKGATHGGPESNFGIESPSCVPVSDSPVSAGYIGKNGGPLPAGKAVFLADRTTQVLRLYDEAGNLSLAKMVGTLQRGPVFLADVPPGSPPVRYEVNSVQAHPASR</sequence>
<dbReference type="OrthoDB" id="3620720at2"/>
<reference evidence="2 3" key="1">
    <citation type="submission" date="2018-12" db="EMBL/GenBank/DDBJ databases">
        <title>Amycolatopsis eburnea sp. nov. actinomycete associate with arbuscular mycorrhiza fungal spore.</title>
        <authorList>
            <person name="Lumyong S."/>
            <person name="Chaiya L."/>
        </authorList>
    </citation>
    <scope>NUCLEOTIDE SEQUENCE [LARGE SCALE GENOMIC DNA]</scope>
    <source>
        <strain evidence="2 3">GLM-1</strain>
    </source>
</reference>
<protein>
    <submittedName>
        <fullName evidence="2">Uncharacterized protein</fullName>
    </submittedName>
</protein>
<evidence type="ECO:0000313" key="3">
    <source>
        <dbReference type="Proteomes" id="UP000267081"/>
    </source>
</evidence>
<keyword evidence="3" id="KW-1185">Reference proteome</keyword>
<dbReference type="RefSeq" id="WP_125309215.1">
    <property type="nucleotide sequence ID" value="NZ_RSEC01000036.1"/>
</dbReference>
<evidence type="ECO:0000256" key="1">
    <source>
        <dbReference type="SAM" id="Phobius"/>
    </source>
</evidence>
<evidence type="ECO:0000313" key="2">
    <source>
        <dbReference type="EMBL" id="RSD20019.1"/>
    </source>
</evidence>
<keyword evidence="1" id="KW-0472">Membrane</keyword>
<name>A0A427TCE0_9PSEU</name>
<organism evidence="2 3">
    <name type="scientific">Amycolatopsis eburnea</name>
    <dbReference type="NCBI Taxonomy" id="2267691"/>
    <lineage>
        <taxon>Bacteria</taxon>
        <taxon>Bacillati</taxon>
        <taxon>Actinomycetota</taxon>
        <taxon>Actinomycetes</taxon>
        <taxon>Pseudonocardiales</taxon>
        <taxon>Pseudonocardiaceae</taxon>
        <taxon>Amycolatopsis</taxon>
    </lineage>
</organism>
<feature type="transmembrane region" description="Helical" evidence="1">
    <location>
        <begin position="42"/>
        <end position="62"/>
    </location>
</feature>
<accession>A0A427TCE0</accession>
<keyword evidence="1" id="KW-1133">Transmembrane helix</keyword>
<dbReference type="Proteomes" id="UP000267081">
    <property type="component" value="Unassembled WGS sequence"/>
</dbReference>
<dbReference type="EMBL" id="RSEC01000036">
    <property type="protein sequence ID" value="RSD20019.1"/>
    <property type="molecule type" value="Genomic_DNA"/>
</dbReference>